<sequence>MQRRSHSLALLLGIALLGGCASQLPLREAHSVDLQRYMGTWYVIAHVPYFAERGDVATADEYHLKPDGTIAVTYHYRKGFEAPEKTWGGKAWLPDPSNTAHWKVQLVWPLRSDYVIVDLSPDYGSVLVGLPSRKLMWIMARERQLPDAEYRRLLDVAKAQGFPVDEVRKVPQKPEDLGQPGFDTP</sequence>
<accession>A0A160N3C4</accession>
<dbReference type="SUPFAM" id="SSF50814">
    <property type="entry name" value="Lipocalins"/>
    <property type="match status" value="1"/>
</dbReference>
<proteinExistence type="inferred from homology"/>
<dbReference type="PROSITE" id="PS00213">
    <property type="entry name" value="LIPOCALIN"/>
    <property type="match status" value="1"/>
</dbReference>
<comment type="subcellular location">
    <subcellularLocation>
        <location evidence="2">Cell outer membrane</location>
    </subcellularLocation>
</comment>
<dbReference type="RefSeq" id="WP_083966232.1">
    <property type="nucleotide sequence ID" value="NZ_CP014841.1"/>
</dbReference>
<keyword evidence="5" id="KW-1185">Reference proteome</keyword>
<keyword evidence="2" id="KW-0449">Lipoprotein</keyword>
<dbReference type="InterPro" id="IPR047202">
    <property type="entry name" value="Lipocalin_Blc-like_dom"/>
</dbReference>
<dbReference type="GO" id="GO:0008289">
    <property type="term" value="F:lipid binding"/>
    <property type="evidence" value="ECO:0007669"/>
    <property type="project" value="UniProtKB-UniRule"/>
</dbReference>
<dbReference type="Proteomes" id="UP000077255">
    <property type="component" value="Chromosome"/>
</dbReference>
<dbReference type="InterPro" id="IPR000566">
    <property type="entry name" value="Lipocln_cytosolic_FA-bd_dom"/>
</dbReference>
<dbReference type="Pfam" id="PF08212">
    <property type="entry name" value="Lipocalin_2"/>
    <property type="match status" value="1"/>
</dbReference>
<reference evidence="4 5" key="1">
    <citation type="submission" date="2016-02" db="EMBL/GenBank/DDBJ databases">
        <title>Complete genome sequencing and analysis of ATSB10, Dyella thiooxydans isolated from rhizosphere soil of sunflower (Helianthus annuus L.).</title>
        <authorList>
            <person name="Lee Y."/>
            <person name="Hwangbo K."/>
            <person name="Chung H."/>
            <person name="Yoo J."/>
            <person name="Kim K.Y."/>
            <person name="Sa T.M."/>
            <person name="Um Y."/>
            <person name="Madhaiyan M."/>
        </authorList>
    </citation>
    <scope>NUCLEOTIDE SEQUENCE [LARGE SCALE GENOMIC DNA]</scope>
    <source>
        <strain evidence="4 5">ATSB10</strain>
    </source>
</reference>
<name>A0A160N3C4_9GAMM</name>
<dbReference type="PANTHER" id="PTHR10612">
    <property type="entry name" value="APOLIPOPROTEIN D"/>
    <property type="match status" value="1"/>
</dbReference>
<dbReference type="Gene3D" id="2.40.128.20">
    <property type="match status" value="1"/>
</dbReference>
<comment type="function">
    <text evidence="2">Involved in the storage or transport of lipids necessary for membrane maintenance under stressful conditions. Displays a binding preference for lysophospholipids.</text>
</comment>
<dbReference type="OrthoDB" id="9793905at2"/>
<comment type="similarity">
    <text evidence="1 2">Belongs to the calycin superfamily. Lipocalin family.</text>
</comment>
<evidence type="ECO:0000256" key="1">
    <source>
        <dbReference type="ARBA" id="ARBA00006889"/>
    </source>
</evidence>
<dbReference type="InterPro" id="IPR012674">
    <property type="entry name" value="Calycin"/>
</dbReference>
<comment type="subunit">
    <text evidence="2">Homodimer.</text>
</comment>
<dbReference type="PANTHER" id="PTHR10612:SF34">
    <property type="entry name" value="APOLIPOPROTEIN D"/>
    <property type="match status" value="1"/>
</dbReference>
<dbReference type="EMBL" id="CP014841">
    <property type="protein sequence ID" value="AND70360.1"/>
    <property type="molecule type" value="Genomic_DNA"/>
</dbReference>
<dbReference type="STRING" id="445710.ATSB10_29060"/>
<evidence type="ECO:0000259" key="3">
    <source>
        <dbReference type="Pfam" id="PF08212"/>
    </source>
</evidence>
<evidence type="ECO:0000256" key="2">
    <source>
        <dbReference type="PIRNR" id="PIRNR036893"/>
    </source>
</evidence>
<protein>
    <recommendedName>
        <fullName evidence="2">Outer membrane lipoprotein Blc</fullName>
    </recommendedName>
</protein>
<organism evidence="4 5">
    <name type="scientific">Dyella thiooxydans</name>
    <dbReference type="NCBI Taxonomy" id="445710"/>
    <lineage>
        <taxon>Bacteria</taxon>
        <taxon>Pseudomonadati</taxon>
        <taxon>Pseudomonadota</taxon>
        <taxon>Gammaproteobacteria</taxon>
        <taxon>Lysobacterales</taxon>
        <taxon>Rhodanobacteraceae</taxon>
        <taxon>Dyella</taxon>
    </lineage>
</organism>
<dbReference type="GO" id="GO:0009279">
    <property type="term" value="C:cell outer membrane"/>
    <property type="evidence" value="ECO:0007669"/>
    <property type="project" value="UniProtKB-SubCell"/>
</dbReference>
<dbReference type="PIRSF" id="PIRSF036893">
    <property type="entry name" value="Lipocalin_ApoD"/>
    <property type="match status" value="1"/>
</dbReference>
<dbReference type="PROSITE" id="PS51257">
    <property type="entry name" value="PROKAR_LIPOPROTEIN"/>
    <property type="match status" value="1"/>
</dbReference>
<evidence type="ECO:0000313" key="4">
    <source>
        <dbReference type="EMBL" id="AND70360.1"/>
    </source>
</evidence>
<dbReference type="InterPro" id="IPR022272">
    <property type="entry name" value="Lipocalin_CS"/>
</dbReference>
<dbReference type="CDD" id="cd19438">
    <property type="entry name" value="lipocalin_Blc-like"/>
    <property type="match status" value="1"/>
</dbReference>
<dbReference type="GO" id="GO:0006950">
    <property type="term" value="P:response to stress"/>
    <property type="evidence" value="ECO:0007669"/>
    <property type="project" value="UniProtKB-ARBA"/>
</dbReference>
<dbReference type="PATRIC" id="fig|445710.3.peg.2902"/>
<dbReference type="KEGG" id="dtx:ATSB10_29060"/>
<evidence type="ECO:0000313" key="5">
    <source>
        <dbReference type="Proteomes" id="UP000077255"/>
    </source>
</evidence>
<feature type="domain" description="Lipocalin/cytosolic fatty-acid binding" evidence="3">
    <location>
        <begin position="32"/>
        <end position="172"/>
    </location>
</feature>
<gene>
    <name evidence="4" type="ORF">ATSB10_29060</name>
</gene>
<dbReference type="AlphaFoldDB" id="A0A160N3C4"/>
<keyword evidence="2" id="KW-0446">Lipid-binding</keyword>
<dbReference type="InterPro" id="IPR022271">
    <property type="entry name" value="Lipocalin_ApoD"/>
</dbReference>
<keyword evidence="2" id="KW-0998">Cell outer membrane</keyword>
<keyword evidence="2" id="KW-0472">Membrane</keyword>